<evidence type="ECO:0000313" key="7">
    <source>
        <dbReference type="Proteomes" id="UP000664382"/>
    </source>
</evidence>
<dbReference type="GO" id="GO:0046306">
    <property type="term" value="P:alkanesulfonate catabolic process"/>
    <property type="evidence" value="ECO:0007669"/>
    <property type="project" value="TreeGrafter"/>
</dbReference>
<feature type="domain" description="Luciferase-like" evidence="5">
    <location>
        <begin position="25"/>
        <end position="375"/>
    </location>
</feature>
<evidence type="ECO:0000256" key="3">
    <source>
        <dbReference type="ARBA" id="ARBA00023002"/>
    </source>
</evidence>
<name>A0A939MII1_9MICO</name>
<proteinExistence type="predicted"/>
<evidence type="ECO:0000256" key="4">
    <source>
        <dbReference type="ARBA" id="ARBA00023033"/>
    </source>
</evidence>
<dbReference type="PANTHER" id="PTHR42847:SF4">
    <property type="entry name" value="ALKANESULFONATE MONOOXYGENASE-RELATED"/>
    <property type="match status" value="1"/>
</dbReference>
<keyword evidence="7" id="KW-1185">Reference proteome</keyword>
<keyword evidence="3" id="KW-0560">Oxidoreductase</keyword>
<sequence length="411" mass="44867">MSTKFLWYLKAIDGRFPWDPNGRYDGSLSQLQSAAQTFDRLGFYGVLHGTSSGDPLISVSSLIGVTERLRFLVPIYPGLTNPRLLAQQALTFDKLSGGRLLFNLVNGQDAQLRNFGVRTPKDERYRLSSEYWRIVTAFYEGGSVDYAGTYLDEHARPGEPDDGIVHLGGASGLEPGGFVGAPVSADAAIGEPYGPFQTPHVPLWGAGGSPAGIEYAGRTVEVYLAFLTQHFDRIAKQVADAQRAAARNGRAFEGVGLHGSVIVRRTRRQALDAFYEGFESLGAEAFAEVTNRRLQELTGGVSDLRTFTAPDAKRQSWIDALLSGRLPTIEELELRPGVYAGVTEFIGIIDVFGEGGSTYLVGSGEEVATQLVAFKRDIPGVDRFIFSGWPLVQEAQHVADHLFPYIDDLEQ</sequence>
<dbReference type="Proteomes" id="UP000664382">
    <property type="component" value="Unassembled WGS sequence"/>
</dbReference>
<dbReference type="EMBL" id="JAGDYM010000005">
    <property type="protein sequence ID" value="MBO1901358.1"/>
    <property type="molecule type" value="Genomic_DNA"/>
</dbReference>
<dbReference type="InterPro" id="IPR050172">
    <property type="entry name" value="SsuD_RutA_monooxygenase"/>
</dbReference>
<reference evidence="6" key="1">
    <citation type="submission" date="2021-03" db="EMBL/GenBank/DDBJ databases">
        <title>Leucobacter chromiisoli sp. nov., isolated from chromium-containing soil of chemical plant.</title>
        <authorList>
            <person name="Xu Z."/>
        </authorList>
    </citation>
    <scope>NUCLEOTIDE SEQUENCE</scope>
    <source>
        <strain evidence="6">S27</strain>
    </source>
</reference>
<dbReference type="Gene3D" id="3.20.20.30">
    <property type="entry name" value="Luciferase-like domain"/>
    <property type="match status" value="1"/>
</dbReference>
<dbReference type="InterPro" id="IPR011251">
    <property type="entry name" value="Luciferase-like_dom"/>
</dbReference>
<dbReference type="RefSeq" id="WP_208096870.1">
    <property type="nucleotide sequence ID" value="NZ_JAGDYM010000005.1"/>
</dbReference>
<dbReference type="SUPFAM" id="SSF51679">
    <property type="entry name" value="Bacterial luciferase-like"/>
    <property type="match status" value="1"/>
</dbReference>
<evidence type="ECO:0000259" key="5">
    <source>
        <dbReference type="Pfam" id="PF00296"/>
    </source>
</evidence>
<protein>
    <submittedName>
        <fullName evidence="6">LLM class flavin-dependent oxidoreductase</fullName>
    </submittedName>
</protein>
<comment type="caution">
    <text evidence="6">The sequence shown here is derived from an EMBL/GenBank/DDBJ whole genome shotgun (WGS) entry which is preliminary data.</text>
</comment>
<dbReference type="GO" id="GO:0008726">
    <property type="term" value="F:alkanesulfonate monooxygenase activity"/>
    <property type="evidence" value="ECO:0007669"/>
    <property type="project" value="TreeGrafter"/>
</dbReference>
<dbReference type="PANTHER" id="PTHR42847">
    <property type="entry name" value="ALKANESULFONATE MONOOXYGENASE"/>
    <property type="match status" value="1"/>
</dbReference>
<gene>
    <name evidence="6" type="ORF">J4H92_05280</name>
</gene>
<keyword evidence="2" id="KW-0288">FMN</keyword>
<evidence type="ECO:0000313" key="6">
    <source>
        <dbReference type="EMBL" id="MBO1901358.1"/>
    </source>
</evidence>
<accession>A0A939MII1</accession>
<keyword evidence="4" id="KW-0503">Monooxygenase</keyword>
<dbReference type="AlphaFoldDB" id="A0A939MII1"/>
<keyword evidence="1" id="KW-0285">Flavoprotein</keyword>
<evidence type="ECO:0000256" key="2">
    <source>
        <dbReference type="ARBA" id="ARBA00022643"/>
    </source>
</evidence>
<dbReference type="InterPro" id="IPR036661">
    <property type="entry name" value="Luciferase-like_sf"/>
</dbReference>
<dbReference type="Pfam" id="PF00296">
    <property type="entry name" value="Bac_luciferase"/>
    <property type="match status" value="1"/>
</dbReference>
<evidence type="ECO:0000256" key="1">
    <source>
        <dbReference type="ARBA" id="ARBA00022630"/>
    </source>
</evidence>
<organism evidence="6 7">
    <name type="scientific">Leucobacter weissii</name>
    <dbReference type="NCBI Taxonomy" id="1983706"/>
    <lineage>
        <taxon>Bacteria</taxon>
        <taxon>Bacillati</taxon>
        <taxon>Actinomycetota</taxon>
        <taxon>Actinomycetes</taxon>
        <taxon>Micrococcales</taxon>
        <taxon>Microbacteriaceae</taxon>
        <taxon>Leucobacter</taxon>
    </lineage>
</organism>